<name>V9DK47_9EURO</name>
<feature type="domain" description="Gfd2/YDR514C-like C-terminal" evidence="1">
    <location>
        <begin position="14"/>
        <end position="130"/>
    </location>
</feature>
<dbReference type="GeneID" id="19988236"/>
<gene>
    <name evidence="2" type="ORF">G647_09743</name>
</gene>
<dbReference type="EMBL" id="KI635850">
    <property type="protein sequence ID" value="ETI27061.1"/>
    <property type="molecule type" value="Genomic_DNA"/>
</dbReference>
<dbReference type="Pfam" id="PF21762">
    <property type="entry name" value="DEDDh_C"/>
    <property type="match status" value="1"/>
</dbReference>
<evidence type="ECO:0000313" key="2">
    <source>
        <dbReference type="EMBL" id="ETI27061.1"/>
    </source>
</evidence>
<dbReference type="VEuPathDB" id="FungiDB:G647_09743"/>
<dbReference type="AlphaFoldDB" id="V9DK47"/>
<dbReference type="Proteomes" id="UP000030678">
    <property type="component" value="Unassembled WGS sequence"/>
</dbReference>
<dbReference type="PANTHER" id="PTHR28083:SF1">
    <property type="entry name" value="GOOD FOR FULL DBP5 ACTIVITY PROTEIN 2"/>
    <property type="match status" value="1"/>
</dbReference>
<organism evidence="2">
    <name type="scientific">Cladophialophora carrionii CBS 160.54</name>
    <dbReference type="NCBI Taxonomy" id="1279043"/>
    <lineage>
        <taxon>Eukaryota</taxon>
        <taxon>Fungi</taxon>
        <taxon>Dikarya</taxon>
        <taxon>Ascomycota</taxon>
        <taxon>Pezizomycotina</taxon>
        <taxon>Eurotiomycetes</taxon>
        <taxon>Chaetothyriomycetidae</taxon>
        <taxon>Chaetothyriales</taxon>
        <taxon>Herpotrichiellaceae</taxon>
        <taxon>Cladophialophora</taxon>
    </lineage>
</organism>
<dbReference type="HOGENOM" id="CLU_1796268_0_0_1"/>
<dbReference type="GO" id="GO:0005634">
    <property type="term" value="C:nucleus"/>
    <property type="evidence" value="ECO:0007669"/>
    <property type="project" value="TreeGrafter"/>
</dbReference>
<proteinExistence type="predicted"/>
<dbReference type="RefSeq" id="XP_008723958.1">
    <property type="nucleotide sequence ID" value="XM_008725736.1"/>
</dbReference>
<evidence type="ECO:0000259" key="1">
    <source>
        <dbReference type="Pfam" id="PF21762"/>
    </source>
</evidence>
<dbReference type="InterPro" id="IPR048519">
    <property type="entry name" value="Gfd2/YDR514C-like_C"/>
</dbReference>
<protein>
    <recommendedName>
        <fullName evidence="1">Gfd2/YDR514C-like C-terminal domain-containing protein</fullName>
    </recommendedName>
</protein>
<dbReference type="InterPro" id="IPR040151">
    <property type="entry name" value="Gfd2/YDR514C-like"/>
</dbReference>
<accession>V9DK47</accession>
<sequence>MFLGELVQNRSTSLVAVDVKAYELNRSLVLEIGLSSITRTTNAIPHEITSRHYILKETIDLYNGTYIAGNKYGFTFGDSHTVSEKDIVGEVKKFVEEVVPAGNKVAIVSHSVDGDEKWLSGLRITFADAKRCDLALMEIALTSS</sequence>
<reference evidence="2" key="1">
    <citation type="submission" date="2013-03" db="EMBL/GenBank/DDBJ databases">
        <title>The Genome Sequence of Cladophialophora carrionii CBS 160.54.</title>
        <authorList>
            <consortium name="The Broad Institute Genomics Platform"/>
            <person name="Cuomo C."/>
            <person name="de Hoog S."/>
            <person name="Gorbushina A."/>
            <person name="Walker B."/>
            <person name="Young S.K."/>
            <person name="Zeng Q."/>
            <person name="Gargeya S."/>
            <person name="Fitzgerald M."/>
            <person name="Haas B."/>
            <person name="Abouelleil A."/>
            <person name="Allen A.W."/>
            <person name="Alvarado L."/>
            <person name="Arachchi H.M."/>
            <person name="Berlin A.M."/>
            <person name="Chapman S.B."/>
            <person name="Gainer-Dewar J."/>
            <person name="Goldberg J."/>
            <person name="Griggs A."/>
            <person name="Gujja S."/>
            <person name="Hansen M."/>
            <person name="Howarth C."/>
            <person name="Imamovic A."/>
            <person name="Ireland A."/>
            <person name="Larimer J."/>
            <person name="McCowan C."/>
            <person name="Murphy C."/>
            <person name="Pearson M."/>
            <person name="Poon T.W."/>
            <person name="Priest M."/>
            <person name="Roberts A."/>
            <person name="Saif S."/>
            <person name="Shea T."/>
            <person name="Sisk P."/>
            <person name="Sykes S."/>
            <person name="Wortman J."/>
            <person name="Nusbaum C."/>
            <person name="Birren B."/>
        </authorList>
    </citation>
    <scope>NUCLEOTIDE SEQUENCE [LARGE SCALE GENOMIC DNA]</scope>
    <source>
        <strain evidence="2">CBS 160.54</strain>
    </source>
</reference>
<dbReference type="PANTHER" id="PTHR28083">
    <property type="entry name" value="GOOD FOR FULL DBP5 ACTIVITY PROTEIN 2"/>
    <property type="match status" value="1"/>
</dbReference>